<feature type="domain" description="VanZ-like" evidence="7">
    <location>
        <begin position="53"/>
        <end position="188"/>
    </location>
</feature>
<keyword evidence="3 6" id="KW-1133">Transmembrane helix</keyword>
<dbReference type="PANTHER" id="PTHR36834">
    <property type="entry name" value="MEMBRANE PROTEIN-RELATED"/>
    <property type="match status" value="1"/>
</dbReference>
<feature type="compositionally biased region" description="Low complexity" evidence="5">
    <location>
        <begin position="354"/>
        <end position="364"/>
    </location>
</feature>
<dbReference type="EMBL" id="JAUHPW010000006">
    <property type="protein sequence ID" value="MDN4476017.1"/>
    <property type="molecule type" value="Genomic_DNA"/>
</dbReference>
<dbReference type="InterPro" id="IPR006976">
    <property type="entry name" value="VanZ-like"/>
</dbReference>
<evidence type="ECO:0000313" key="10">
    <source>
        <dbReference type="Proteomes" id="UP001172728"/>
    </source>
</evidence>
<protein>
    <submittedName>
        <fullName evidence="9">VanZ family protein</fullName>
    </submittedName>
</protein>
<feature type="domain" description="RDD" evidence="8">
    <location>
        <begin position="207"/>
        <end position="347"/>
    </location>
</feature>
<reference evidence="9" key="1">
    <citation type="submission" date="2023-06" db="EMBL/GenBank/DDBJ databases">
        <title>Sysu t00192.</title>
        <authorList>
            <person name="Gao L."/>
            <person name="Fang B.-Z."/>
            <person name="Li W.-J."/>
        </authorList>
    </citation>
    <scope>NUCLEOTIDE SEQUENCE</scope>
    <source>
        <strain evidence="9">SYSU T00192</strain>
    </source>
</reference>
<gene>
    <name evidence="9" type="ORF">QQX09_09145</name>
</gene>
<keyword evidence="2 6" id="KW-0812">Transmembrane</keyword>
<name>A0ABT8GAM1_9MICO</name>
<comment type="subcellular location">
    <subcellularLocation>
        <location evidence="1">Membrane</location>
        <topology evidence="1">Multi-pass membrane protein</topology>
    </subcellularLocation>
</comment>
<dbReference type="Pfam" id="PF04892">
    <property type="entry name" value="VanZ"/>
    <property type="match status" value="1"/>
</dbReference>
<evidence type="ECO:0000259" key="8">
    <source>
        <dbReference type="Pfam" id="PF06271"/>
    </source>
</evidence>
<evidence type="ECO:0000256" key="2">
    <source>
        <dbReference type="ARBA" id="ARBA00022692"/>
    </source>
</evidence>
<feature type="transmembrane region" description="Helical" evidence="6">
    <location>
        <begin position="43"/>
        <end position="62"/>
    </location>
</feature>
<evidence type="ECO:0000256" key="3">
    <source>
        <dbReference type="ARBA" id="ARBA00022989"/>
    </source>
</evidence>
<feature type="transmembrane region" description="Helical" evidence="6">
    <location>
        <begin position="313"/>
        <end position="336"/>
    </location>
</feature>
<dbReference type="InterPro" id="IPR010432">
    <property type="entry name" value="RDD"/>
</dbReference>
<feature type="transmembrane region" description="Helical" evidence="6">
    <location>
        <begin position="138"/>
        <end position="161"/>
    </location>
</feature>
<organism evidence="9 10">
    <name type="scientific">Demequina litoralis</name>
    <dbReference type="NCBI Taxonomy" id="3051660"/>
    <lineage>
        <taxon>Bacteria</taxon>
        <taxon>Bacillati</taxon>
        <taxon>Actinomycetota</taxon>
        <taxon>Actinomycetes</taxon>
        <taxon>Micrococcales</taxon>
        <taxon>Demequinaceae</taxon>
        <taxon>Demequina</taxon>
    </lineage>
</organism>
<feature type="compositionally biased region" description="Basic and acidic residues" evidence="5">
    <location>
        <begin position="366"/>
        <end position="375"/>
    </location>
</feature>
<feature type="transmembrane region" description="Helical" evidence="6">
    <location>
        <begin position="212"/>
        <end position="236"/>
    </location>
</feature>
<evidence type="ECO:0000256" key="6">
    <source>
        <dbReference type="SAM" id="Phobius"/>
    </source>
</evidence>
<evidence type="ECO:0000256" key="4">
    <source>
        <dbReference type="ARBA" id="ARBA00023136"/>
    </source>
</evidence>
<dbReference type="PANTHER" id="PTHR36834:SF1">
    <property type="entry name" value="INTEGRAL MEMBRANE PROTEIN"/>
    <property type="match status" value="1"/>
</dbReference>
<comment type="caution">
    <text evidence="9">The sequence shown here is derived from an EMBL/GenBank/DDBJ whole genome shotgun (WGS) entry which is preliminary data.</text>
</comment>
<evidence type="ECO:0000256" key="5">
    <source>
        <dbReference type="SAM" id="MobiDB-lite"/>
    </source>
</evidence>
<dbReference type="Proteomes" id="UP001172728">
    <property type="component" value="Unassembled WGS sequence"/>
</dbReference>
<dbReference type="InterPro" id="IPR053150">
    <property type="entry name" value="Teicoplanin_resist-assoc"/>
</dbReference>
<dbReference type="RefSeq" id="WP_301133722.1">
    <property type="nucleotide sequence ID" value="NZ_JAUHPW010000006.1"/>
</dbReference>
<accession>A0ABT8GAM1</accession>
<evidence type="ECO:0000259" key="7">
    <source>
        <dbReference type="Pfam" id="PF04892"/>
    </source>
</evidence>
<sequence>MGPDLTVDTLVTAVLTVAVLPLAMLPTLGLVVRRFGRLAPWPLLSALGLVASASALAAFTVFPLPRPGQLACEGGTVEAGWQLIPLGSVAPILRDVGEAGLLGALTGFAFLQVALNVALFVPYGFFLHQATRWRAAAVVGAAAGTSLLIELVQGTAVLGLYPCPYRTFDVDDLLANTLGGALGMLLSRAVARRPFATPAAVPDLAPPSVLRRALALAVDLLAVTTASFAATVAIVLTLADGGSLADAQARIDHPALTIGVNLAAGAAVILAPSLLAREGTTPGQLLLNIAPVDVDDGGRPRAGRLVSRWAVRWAPWAIIPSLLPVMLVAELLSVLARRDRRSLSDLTSATTMRTRPALAAARAASSRHDAAGDPS</sequence>
<feature type="transmembrane region" description="Helical" evidence="6">
    <location>
        <begin position="101"/>
        <end position="126"/>
    </location>
</feature>
<feature type="region of interest" description="Disordered" evidence="5">
    <location>
        <begin position="354"/>
        <end position="375"/>
    </location>
</feature>
<feature type="transmembrane region" description="Helical" evidence="6">
    <location>
        <begin position="12"/>
        <end position="31"/>
    </location>
</feature>
<evidence type="ECO:0000313" key="9">
    <source>
        <dbReference type="EMBL" id="MDN4476017.1"/>
    </source>
</evidence>
<keyword evidence="4 6" id="KW-0472">Membrane</keyword>
<dbReference type="Pfam" id="PF06271">
    <property type="entry name" value="RDD"/>
    <property type="match status" value="1"/>
</dbReference>
<proteinExistence type="predicted"/>
<evidence type="ECO:0000256" key="1">
    <source>
        <dbReference type="ARBA" id="ARBA00004141"/>
    </source>
</evidence>
<keyword evidence="10" id="KW-1185">Reference proteome</keyword>